<keyword evidence="6" id="KW-0653">Protein transport</keyword>
<keyword evidence="4" id="KW-0813">Transport</keyword>
<reference evidence="9 10" key="1">
    <citation type="submission" date="2020-04" db="EMBL/GenBank/DDBJ databases">
        <title>Perkinsus olseni comparative genomics.</title>
        <authorList>
            <person name="Bogema D.R."/>
        </authorList>
    </citation>
    <scope>NUCLEOTIDE SEQUENCE [LARGE SCALE GENOMIC DNA]</scope>
    <source>
        <strain evidence="9">00978-12</strain>
    </source>
</reference>
<name>A0A7J6PD94_PEROL</name>
<dbReference type="Pfam" id="PF25795">
    <property type="entry name" value="TPR_XPO7"/>
    <property type="match status" value="1"/>
</dbReference>
<evidence type="ECO:0000256" key="2">
    <source>
        <dbReference type="ARBA" id="ARBA00004496"/>
    </source>
</evidence>
<dbReference type="AlphaFoldDB" id="A0A7J6PD94"/>
<dbReference type="EMBL" id="JABANP010000047">
    <property type="protein sequence ID" value="KAF4693341.1"/>
    <property type="molecule type" value="Genomic_DNA"/>
</dbReference>
<keyword evidence="7" id="KW-0539">Nucleus</keyword>
<comment type="caution">
    <text evidence="9">The sequence shown here is derived from an EMBL/GenBank/DDBJ whole genome shotgun (WGS) entry which is preliminary data.</text>
</comment>
<dbReference type="GO" id="GO:0006611">
    <property type="term" value="P:protein export from nucleus"/>
    <property type="evidence" value="ECO:0007669"/>
    <property type="project" value="TreeGrafter"/>
</dbReference>
<protein>
    <submittedName>
        <fullName evidence="9">Exportin 7</fullName>
    </submittedName>
</protein>
<evidence type="ECO:0000256" key="1">
    <source>
        <dbReference type="ARBA" id="ARBA00004123"/>
    </source>
</evidence>
<evidence type="ECO:0000256" key="3">
    <source>
        <dbReference type="ARBA" id="ARBA00009466"/>
    </source>
</evidence>
<evidence type="ECO:0000256" key="6">
    <source>
        <dbReference type="ARBA" id="ARBA00022927"/>
    </source>
</evidence>
<dbReference type="GO" id="GO:0005049">
    <property type="term" value="F:nuclear export signal receptor activity"/>
    <property type="evidence" value="ECO:0007669"/>
    <property type="project" value="InterPro"/>
</dbReference>
<dbReference type="InterPro" id="IPR057947">
    <property type="entry name" value="TPR_XPO7/RBP17"/>
</dbReference>
<organism evidence="9 10">
    <name type="scientific">Perkinsus olseni</name>
    <name type="common">Perkinsus atlanticus</name>
    <dbReference type="NCBI Taxonomy" id="32597"/>
    <lineage>
        <taxon>Eukaryota</taxon>
        <taxon>Sar</taxon>
        <taxon>Alveolata</taxon>
        <taxon>Perkinsozoa</taxon>
        <taxon>Perkinsea</taxon>
        <taxon>Perkinsida</taxon>
        <taxon>Perkinsidae</taxon>
        <taxon>Perkinsus</taxon>
    </lineage>
</organism>
<dbReference type="InterPro" id="IPR044189">
    <property type="entry name" value="XPO4/7-like"/>
</dbReference>
<gene>
    <name evidence="9" type="primary">XPO7_2</name>
    <name evidence="9" type="ORF">FOZ60_011321</name>
</gene>
<dbReference type="SUPFAM" id="SSF48371">
    <property type="entry name" value="ARM repeat"/>
    <property type="match status" value="1"/>
</dbReference>
<evidence type="ECO:0000313" key="10">
    <source>
        <dbReference type="Proteomes" id="UP000541610"/>
    </source>
</evidence>
<sequence length="1152" mass="130038">MDAASLAQFERLCTEFYNPPNEQAQRHAHEVLTPLLNGIDSVPQLQYVLANSSNQQALVFASTALTKVATANWTAVTEQQREDMKNFMLNYLFQNCEALQNSAPYAVSFLVRFLCRIVKLSWLEGPQHQTIVSDVQKFLSASTRHWILGLDIYVQLTADIQPTVGPGMSRFRRTALSFRDIALPQIFTTAVDILTQMYEGKLRIDDKMDEFKLVKKVLQLAYNCLSFDFMGTIPDETSEDQTTVMVPHNWTVLKDNIIPKLFFQLYDSSCKNGWKDCAIYCLQCLVLLSSLRRSFFQNEEEKTALLQSMMEGTAHLISNKVGLSDPQCLHETCRLIGRINTSSQFKELKQVPSFEMWLEQVYGFTIDAIKNWQILPNSKHYLLQFWAQLVMPIMNDKDKTPGFHTKLEDYIYTITVSYIDSRLFLADMAARGEDSMDDEGFEDALQDEVLRGEQLDVIAQLARLNYQKTAQHVLELFGGCTSEANVNEHKLAWLVYIMGALVGGNTGSTSSMRAQQQQQPSGSQPLHVINGEIAGRVFSLMNQTDANTNLPPESKDPTNLETLELSYLYFMEQFRKVYIGEHARQLSASAPPSALSRGDVSMASSENPSRVVQERVCTVLGLKDEDAILGILIKKIVTNLQHRYTLEAVLKRTLAYFYELAAGVNIVHSVDKMSPHLIISGKLLLKNDTVRHLMANHASSTLGFLHAGPKYGRYRTQYYATLGKLLFMECRDGSTSTTALETFNTFMMPQYQVLEQLWQAANTGDGSALRSEQLRLPLIGLCRDLRGICQACVSHDMYTILFNWLVDNPKQPQNCKITVFSAALNFYWDDPEVTTPLLKFVAEFVYNKAQRINFDQNSPNGILLFREASKILVAYSQRMLQREQSQPVYKDIYREKYKGIGCVLELFSNALHGNYTNFGVFELYNDNSLSMSLSLALKLCMSIPIADLMSYLKCLKPFFMFLELATRNHAKLVCEVAESAEHLAGLIRALEEGLTSFDSSVCMQCCASIDNLCTFFYDIAHTGVGSSVGGGTAATAEDVARVTQGLLVPGGPVDAELRRVLNLMLQLIMAGEFNSTWSISRPILALILMYKDTYTQAQELIVRQQPTEDRQQYVGKCFSELMVGVTDSLQTKNRDHFTRNMYHFAQAVRSTS</sequence>
<dbReference type="PANTHER" id="PTHR12596">
    <property type="entry name" value="EXPORTIN 4,7-RELATED"/>
    <property type="match status" value="1"/>
</dbReference>
<evidence type="ECO:0000313" key="9">
    <source>
        <dbReference type="EMBL" id="KAF4693341.1"/>
    </source>
</evidence>
<dbReference type="Pfam" id="PF03810">
    <property type="entry name" value="IBN_N"/>
    <property type="match status" value="1"/>
</dbReference>
<comment type="subcellular location">
    <subcellularLocation>
        <location evidence="2">Cytoplasm</location>
    </subcellularLocation>
    <subcellularLocation>
        <location evidence="1">Nucleus</location>
    </subcellularLocation>
</comment>
<dbReference type="InterPro" id="IPR001494">
    <property type="entry name" value="Importin-beta_N"/>
</dbReference>
<dbReference type="OrthoDB" id="244158at2759"/>
<dbReference type="GO" id="GO:0031267">
    <property type="term" value="F:small GTPase binding"/>
    <property type="evidence" value="ECO:0007669"/>
    <property type="project" value="InterPro"/>
</dbReference>
<dbReference type="PANTHER" id="PTHR12596:SF2">
    <property type="entry name" value="EXPORTIN-7 ISOFORM X1"/>
    <property type="match status" value="1"/>
</dbReference>
<evidence type="ECO:0000256" key="7">
    <source>
        <dbReference type="ARBA" id="ARBA00023242"/>
    </source>
</evidence>
<dbReference type="PROSITE" id="PS50166">
    <property type="entry name" value="IMPORTIN_B_NT"/>
    <property type="match status" value="1"/>
</dbReference>
<dbReference type="InterPro" id="IPR011989">
    <property type="entry name" value="ARM-like"/>
</dbReference>
<evidence type="ECO:0000259" key="8">
    <source>
        <dbReference type="PROSITE" id="PS50166"/>
    </source>
</evidence>
<feature type="domain" description="Importin N-terminal" evidence="8">
    <location>
        <begin position="28"/>
        <end position="94"/>
    </location>
</feature>
<accession>A0A7J6PD94</accession>
<dbReference type="Proteomes" id="UP000541610">
    <property type="component" value="Unassembled WGS sequence"/>
</dbReference>
<dbReference type="Gene3D" id="1.25.10.10">
    <property type="entry name" value="Leucine-rich Repeat Variant"/>
    <property type="match status" value="1"/>
</dbReference>
<proteinExistence type="inferred from homology"/>
<comment type="similarity">
    <text evidence="3">Belongs to the exportin family.</text>
</comment>
<evidence type="ECO:0000256" key="5">
    <source>
        <dbReference type="ARBA" id="ARBA00022490"/>
    </source>
</evidence>
<dbReference type="GO" id="GO:0005643">
    <property type="term" value="C:nuclear pore"/>
    <property type="evidence" value="ECO:0007669"/>
    <property type="project" value="TreeGrafter"/>
</dbReference>
<keyword evidence="5" id="KW-0963">Cytoplasm</keyword>
<dbReference type="GO" id="GO:0005737">
    <property type="term" value="C:cytoplasm"/>
    <property type="evidence" value="ECO:0007669"/>
    <property type="project" value="UniProtKB-SubCell"/>
</dbReference>
<evidence type="ECO:0000256" key="4">
    <source>
        <dbReference type="ARBA" id="ARBA00022448"/>
    </source>
</evidence>
<dbReference type="InterPro" id="IPR016024">
    <property type="entry name" value="ARM-type_fold"/>
</dbReference>